<protein>
    <recommendedName>
        <fullName evidence="2">Hydantoinase B/oxoprolinase domain-containing protein</fullName>
    </recommendedName>
</protein>
<dbReference type="GO" id="GO:0017168">
    <property type="term" value="F:5-oxoprolinase (ATP-hydrolyzing) activity"/>
    <property type="evidence" value="ECO:0007669"/>
    <property type="project" value="TreeGrafter"/>
</dbReference>
<keyword evidence="4" id="KW-1185">Reference proteome</keyword>
<dbReference type="InterPro" id="IPR003692">
    <property type="entry name" value="Hydantoinase_B"/>
</dbReference>
<evidence type="ECO:0000259" key="2">
    <source>
        <dbReference type="Pfam" id="PF02538"/>
    </source>
</evidence>
<dbReference type="AlphaFoldDB" id="A0A811MS36"/>
<proteinExistence type="predicted"/>
<comment type="caution">
    <text evidence="3">The sequence shown here is derived from an EMBL/GenBank/DDBJ whole genome shotgun (WGS) entry which is preliminary data.</text>
</comment>
<evidence type="ECO:0000313" key="4">
    <source>
        <dbReference type="Proteomes" id="UP000604825"/>
    </source>
</evidence>
<dbReference type="Proteomes" id="UP000604825">
    <property type="component" value="Unassembled WGS sequence"/>
</dbReference>
<dbReference type="InterPro" id="IPR045079">
    <property type="entry name" value="Oxoprolinase-like"/>
</dbReference>
<dbReference type="GO" id="GO:0005829">
    <property type="term" value="C:cytosol"/>
    <property type="evidence" value="ECO:0007669"/>
    <property type="project" value="TreeGrafter"/>
</dbReference>
<dbReference type="GO" id="GO:0006749">
    <property type="term" value="P:glutathione metabolic process"/>
    <property type="evidence" value="ECO:0007669"/>
    <property type="project" value="TreeGrafter"/>
</dbReference>
<gene>
    <name evidence="3" type="ORF">NCGR_LOCUS6643</name>
</gene>
<feature type="domain" description="Hydantoinase B/oxoprolinase" evidence="2">
    <location>
        <begin position="127"/>
        <end position="237"/>
    </location>
</feature>
<name>A0A811MS36_9POAL</name>
<sequence length="238" mass="25374">MGSRLRGARVAASALAGQGARQVFHAPGVPAPLAMCLAARRPPSPRESGSQSRWRRVRVGSRERRGWRAPEGAGDRRRERRKGDGRPAEMRREASGHCGRRACGASVASFLRVGCGWRQGQDKCKPEPEVYGNWNAPEAVTTAAVIYCLRCLVDVDIPLNQGCLALVKILIPKGSFLSPSDKAVVVGGNVLTSQRVTDVILMAFQACACSQGCMNNLTFGNAFGYYETIGGGCGAGPT</sequence>
<organism evidence="3 4">
    <name type="scientific">Miscanthus lutarioriparius</name>
    <dbReference type="NCBI Taxonomy" id="422564"/>
    <lineage>
        <taxon>Eukaryota</taxon>
        <taxon>Viridiplantae</taxon>
        <taxon>Streptophyta</taxon>
        <taxon>Embryophyta</taxon>
        <taxon>Tracheophyta</taxon>
        <taxon>Spermatophyta</taxon>
        <taxon>Magnoliopsida</taxon>
        <taxon>Liliopsida</taxon>
        <taxon>Poales</taxon>
        <taxon>Poaceae</taxon>
        <taxon>PACMAD clade</taxon>
        <taxon>Panicoideae</taxon>
        <taxon>Andropogonodae</taxon>
        <taxon>Andropogoneae</taxon>
        <taxon>Saccharinae</taxon>
        <taxon>Miscanthus</taxon>
    </lineage>
</organism>
<evidence type="ECO:0000256" key="1">
    <source>
        <dbReference type="SAM" id="MobiDB-lite"/>
    </source>
</evidence>
<evidence type="ECO:0000313" key="3">
    <source>
        <dbReference type="EMBL" id="CAD6210576.1"/>
    </source>
</evidence>
<feature type="region of interest" description="Disordered" evidence="1">
    <location>
        <begin position="40"/>
        <end position="94"/>
    </location>
</feature>
<dbReference type="PANTHER" id="PTHR11365">
    <property type="entry name" value="5-OXOPROLINASE RELATED"/>
    <property type="match status" value="1"/>
</dbReference>
<feature type="compositionally biased region" description="Basic and acidic residues" evidence="1">
    <location>
        <begin position="60"/>
        <end position="94"/>
    </location>
</feature>
<accession>A0A811MS36</accession>
<dbReference type="PANTHER" id="PTHR11365:SF2">
    <property type="entry name" value="5-OXOPROLINASE"/>
    <property type="match status" value="1"/>
</dbReference>
<reference evidence="3" key="1">
    <citation type="submission" date="2020-10" db="EMBL/GenBank/DDBJ databases">
        <authorList>
            <person name="Han B."/>
            <person name="Lu T."/>
            <person name="Zhao Q."/>
            <person name="Huang X."/>
            <person name="Zhao Y."/>
        </authorList>
    </citation>
    <scope>NUCLEOTIDE SEQUENCE</scope>
</reference>
<dbReference type="Pfam" id="PF02538">
    <property type="entry name" value="Hydantoinase_B"/>
    <property type="match status" value="1"/>
</dbReference>
<dbReference type="OrthoDB" id="3643at2759"/>
<dbReference type="EMBL" id="CAJGYO010000002">
    <property type="protein sequence ID" value="CAD6210576.1"/>
    <property type="molecule type" value="Genomic_DNA"/>
</dbReference>